<dbReference type="RefSeq" id="WP_138234259.1">
    <property type="nucleotide sequence ID" value="NZ_CP185860.1"/>
</dbReference>
<accession>A0ABY2UMT9</accession>
<keyword evidence="1" id="KW-0472">Membrane</keyword>
<proteinExistence type="predicted"/>
<evidence type="ECO:0000313" key="3">
    <source>
        <dbReference type="Proteomes" id="UP000306791"/>
    </source>
</evidence>
<dbReference type="EMBL" id="VANI01000004">
    <property type="protein sequence ID" value="TLM79086.1"/>
    <property type="molecule type" value="Genomic_DNA"/>
</dbReference>
<evidence type="ECO:0000256" key="1">
    <source>
        <dbReference type="SAM" id="Phobius"/>
    </source>
</evidence>
<sequence length="77" mass="8104">MPPVAAVSLVFALVLGAVLWIYVLRLSFAESALSGIIAILLPPLALVNILAHRRQDRELVTLTGAVILLICTAVATA</sequence>
<reference evidence="2 3" key="1">
    <citation type="submission" date="2019-05" db="EMBL/GenBank/DDBJ databases">
        <title>Microbulbifer harenosus sp. nov., an alginate-degrading bacterium isolated from coastal sand.</title>
        <authorList>
            <person name="Huang H."/>
            <person name="Mo K."/>
            <person name="Bao S."/>
        </authorList>
    </citation>
    <scope>NUCLEOTIDE SEQUENCE [LARGE SCALE GENOMIC DNA]</scope>
    <source>
        <strain evidence="2 3">HB161719</strain>
    </source>
</reference>
<gene>
    <name evidence="2" type="ORF">FDY93_02960</name>
</gene>
<evidence type="ECO:0000313" key="2">
    <source>
        <dbReference type="EMBL" id="TLM79086.1"/>
    </source>
</evidence>
<dbReference type="Proteomes" id="UP000306791">
    <property type="component" value="Unassembled WGS sequence"/>
</dbReference>
<keyword evidence="1" id="KW-1133">Transmembrane helix</keyword>
<feature type="transmembrane region" description="Helical" evidence="1">
    <location>
        <begin position="32"/>
        <end position="51"/>
    </location>
</feature>
<evidence type="ECO:0008006" key="4">
    <source>
        <dbReference type="Google" id="ProtNLM"/>
    </source>
</evidence>
<protein>
    <recommendedName>
        <fullName evidence="4">EamA domain-containing protein</fullName>
    </recommendedName>
</protein>
<comment type="caution">
    <text evidence="2">The sequence shown here is derived from an EMBL/GenBank/DDBJ whole genome shotgun (WGS) entry which is preliminary data.</text>
</comment>
<organism evidence="2 3">
    <name type="scientific">Microbulbifer harenosus</name>
    <dbReference type="NCBI Taxonomy" id="2576840"/>
    <lineage>
        <taxon>Bacteria</taxon>
        <taxon>Pseudomonadati</taxon>
        <taxon>Pseudomonadota</taxon>
        <taxon>Gammaproteobacteria</taxon>
        <taxon>Cellvibrionales</taxon>
        <taxon>Microbulbiferaceae</taxon>
        <taxon>Microbulbifer</taxon>
    </lineage>
</organism>
<feature type="transmembrane region" description="Helical" evidence="1">
    <location>
        <begin position="58"/>
        <end position="76"/>
    </location>
</feature>
<keyword evidence="3" id="KW-1185">Reference proteome</keyword>
<keyword evidence="1" id="KW-0812">Transmembrane</keyword>
<name>A0ABY2UMT9_9GAMM</name>